<sequence>MLLPRLIAGWLAGWLAGRKATATINCFYAPRSLAASPAASFLCAVLSGDRQFRLLSIQHSTHSHTHVS</sequence>
<organism evidence="2">
    <name type="scientific">Anopheles triannulatus</name>
    <dbReference type="NCBI Taxonomy" id="58253"/>
    <lineage>
        <taxon>Eukaryota</taxon>
        <taxon>Metazoa</taxon>
        <taxon>Ecdysozoa</taxon>
        <taxon>Arthropoda</taxon>
        <taxon>Hexapoda</taxon>
        <taxon>Insecta</taxon>
        <taxon>Pterygota</taxon>
        <taxon>Neoptera</taxon>
        <taxon>Endopterygota</taxon>
        <taxon>Diptera</taxon>
        <taxon>Nematocera</taxon>
        <taxon>Culicoidea</taxon>
        <taxon>Culicidae</taxon>
        <taxon>Anophelinae</taxon>
        <taxon>Anopheles</taxon>
    </lineage>
</organism>
<reference evidence="2" key="1">
    <citation type="submission" date="2018-01" db="EMBL/GenBank/DDBJ databases">
        <title>An insight into the sialome of Amazonian anophelines.</title>
        <authorList>
            <person name="Ribeiro J.M."/>
            <person name="Scarpassa V."/>
            <person name="Calvo E."/>
        </authorList>
    </citation>
    <scope>NUCLEOTIDE SEQUENCE</scope>
    <source>
        <tissue evidence="2">Salivary glands</tissue>
    </source>
</reference>
<evidence type="ECO:0000256" key="1">
    <source>
        <dbReference type="SAM" id="SignalP"/>
    </source>
</evidence>
<keyword evidence="1" id="KW-0732">Signal</keyword>
<protein>
    <submittedName>
        <fullName evidence="2">Putative secreted protein</fullName>
    </submittedName>
</protein>
<evidence type="ECO:0000313" key="2">
    <source>
        <dbReference type="EMBL" id="MBW46576.1"/>
    </source>
</evidence>
<feature type="signal peptide" evidence="1">
    <location>
        <begin position="1"/>
        <end position="22"/>
    </location>
</feature>
<dbReference type="AlphaFoldDB" id="A0A2M4B0K8"/>
<dbReference type="EMBL" id="GGFK01013255">
    <property type="protein sequence ID" value="MBW46576.1"/>
    <property type="molecule type" value="Transcribed_RNA"/>
</dbReference>
<proteinExistence type="predicted"/>
<accession>A0A2M4B0K8</accession>
<name>A0A2M4B0K8_9DIPT</name>
<feature type="chain" id="PRO_5014643196" evidence="1">
    <location>
        <begin position="23"/>
        <end position="68"/>
    </location>
</feature>